<comment type="similarity">
    <text evidence="2 13">Belongs to the OXA1/ALB3/YidC family. Type 1 subfamily.</text>
</comment>
<evidence type="ECO:0000259" key="15">
    <source>
        <dbReference type="Pfam" id="PF14849"/>
    </source>
</evidence>
<dbReference type="NCBIfam" id="TIGR03593">
    <property type="entry name" value="yidC_nterm"/>
    <property type="match status" value="1"/>
</dbReference>
<dbReference type="InterPro" id="IPR038221">
    <property type="entry name" value="YidC_periplasmic_sf"/>
</dbReference>
<evidence type="ECO:0000256" key="2">
    <source>
        <dbReference type="ARBA" id="ARBA00010527"/>
    </source>
</evidence>
<feature type="transmembrane region" description="Helical" evidence="13">
    <location>
        <begin position="470"/>
        <end position="492"/>
    </location>
</feature>
<keyword evidence="8 13" id="KW-1133">Transmembrane helix</keyword>
<dbReference type="Pfam" id="PF14849">
    <property type="entry name" value="YidC_periplas"/>
    <property type="match status" value="1"/>
</dbReference>
<feature type="domain" description="Membrane insertase YidC/Oxa/ALB C-terminal" evidence="14">
    <location>
        <begin position="327"/>
        <end position="505"/>
    </location>
</feature>
<gene>
    <name evidence="13 16" type="primary">yidC</name>
    <name evidence="16" type="ORF">NCTC12475_00665</name>
</gene>
<sequence>MLDDLSPQKRMFIAICLSVLFFGVYWYFFPPKQPITQELNSTNTTILQEKQAPVLNAENSPNPAPKQELEILTTIDGKYFQAHIDALGRISKFSLNEKKYIAEDGSKLELITKEPYPLEVRFSDTNLNNLAFSNHYTADKTHIDLKDEKQSVILTQNLGTLTLTKKITFSPNGNYTVDITLSNPANFFITPGFRPNVAVDGYTVHGLMIKQNDGSLVDIQDGDAKGDERFQNAFIAAASDRYYTTLFYDFNKGLNLAINADASKNGTIFISADNSISLNGFIGPKAHDLLKNIDKELLDVIEYGWFTFLAKPLFSFLNFLHGFLGNWGWAIVAMTLTIRVILFPLTFKGMVSMNKLKDIAPKIKEIQAKYKGDPQKMQTHMMELYRKNGANPMGGCLPILLQIPIFFAIYRVLLNAIELKGAEWILWINDLAIKDPYYILPILMGATMFLQQKFTPTNFTDPMQEKIMKFLPLIFTFFFITFPAGLTLYWFINNVCSIIQQLTVNAIFKKQKQKEIAEAKHEKI</sequence>
<evidence type="ECO:0000256" key="11">
    <source>
        <dbReference type="ARBA" id="ARBA00033245"/>
    </source>
</evidence>
<proteinExistence type="inferred from homology"/>
<evidence type="ECO:0000256" key="1">
    <source>
        <dbReference type="ARBA" id="ARBA00004429"/>
    </source>
</evidence>
<keyword evidence="7 13" id="KW-0653">Protein transport</keyword>
<evidence type="ECO:0000313" key="17">
    <source>
        <dbReference type="Proteomes" id="UP000254920"/>
    </source>
</evidence>
<dbReference type="STRING" id="32024.GCA_000788295_00992"/>
<dbReference type="PRINTS" id="PR00701">
    <property type="entry name" value="60KDINNERMP"/>
</dbReference>
<dbReference type="PANTHER" id="PTHR12428">
    <property type="entry name" value="OXA1"/>
    <property type="match status" value="1"/>
</dbReference>
<comment type="function">
    <text evidence="13">Required for the insertion and/or proper folding and/or complex formation of integral membrane proteins into the membrane. Involved in integration of membrane proteins that insert both dependently and independently of the Sec translocase complex, as well as at least some lipoproteins. Aids folding of multispanning membrane proteins.</text>
</comment>
<feature type="transmembrane region" description="Helical" evidence="13">
    <location>
        <begin position="327"/>
        <end position="347"/>
    </location>
</feature>
<feature type="transmembrane region" description="Helical" evidence="13">
    <location>
        <begin position="390"/>
        <end position="413"/>
    </location>
</feature>
<protein>
    <recommendedName>
        <fullName evidence="3 13">Membrane protein insertase YidC</fullName>
    </recommendedName>
    <alternativeName>
        <fullName evidence="12 13">Foldase YidC</fullName>
    </alternativeName>
    <alternativeName>
        <fullName evidence="11 13">Membrane integrase YidC</fullName>
    </alternativeName>
    <alternativeName>
        <fullName evidence="13">Membrane protein YidC</fullName>
    </alternativeName>
</protein>
<dbReference type="Gene3D" id="2.70.98.90">
    <property type="match status" value="1"/>
</dbReference>
<evidence type="ECO:0000256" key="8">
    <source>
        <dbReference type="ARBA" id="ARBA00022989"/>
    </source>
</evidence>
<keyword evidence="9 13" id="KW-0472">Membrane</keyword>
<dbReference type="OrthoDB" id="9780552at2"/>
<feature type="transmembrane region" description="Helical" evidence="13">
    <location>
        <begin position="12"/>
        <end position="29"/>
    </location>
</feature>
<dbReference type="InterPro" id="IPR028053">
    <property type="entry name" value="Membr_insert_YidC_N"/>
</dbReference>
<dbReference type="PANTHER" id="PTHR12428:SF65">
    <property type="entry name" value="CYTOCHROME C OXIDASE ASSEMBLY PROTEIN COX18, MITOCHONDRIAL"/>
    <property type="match status" value="1"/>
</dbReference>
<evidence type="ECO:0000256" key="9">
    <source>
        <dbReference type="ARBA" id="ARBA00023136"/>
    </source>
</evidence>
<keyword evidence="10 13" id="KW-0143">Chaperone</keyword>
<dbReference type="InterPro" id="IPR028055">
    <property type="entry name" value="YidC/Oxa/ALB_C"/>
</dbReference>
<dbReference type="HAMAP" id="MF_01810">
    <property type="entry name" value="YidC_type1"/>
    <property type="match status" value="1"/>
</dbReference>
<name>A0A381DIG2_9BACT</name>
<keyword evidence="6 13" id="KW-0812">Transmembrane</keyword>
<keyword evidence="5 13" id="KW-1003">Cell membrane</keyword>
<dbReference type="GO" id="GO:0005886">
    <property type="term" value="C:plasma membrane"/>
    <property type="evidence" value="ECO:0007669"/>
    <property type="project" value="UniProtKB-SubCell"/>
</dbReference>
<dbReference type="Pfam" id="PF02096">
    <property type="entry name" value="60KD_IMP"/>
    <property type="match status" value="1"/>
</dbReference>
<evidence type="ECO:0000256" key="3">
    <source>
        <dbReference type="ARBA" id="ARBA00015325"/>
    </source>
</evidence>
<evidence type="ECO:0000256" key="5">
    <source>
        <dbReference type="ARBA" id="ARBA00022475"/>
    </source>
</evidence>
<comment type="subcellular location">
    <subcellularLocation>
        <location evidence="1">Cell inner membrane</location>
        <topology evidence="1">Multi-pass membrane protein</topology>
    </subcellularLocation>
    <subcellularLocation>
        <location evidence="13">Cell membrane</location>
        <topology evidence="13">Multi-pass membrane protein</topology>
    </subcellularLocation>
</comment>
<keyword evidence="4 13" id="KW-0813">Transport</keyword>
<dbReference type="GO" id="GO:0051205">
    <property type="term" value="P:protein insertion into membrane"/>
    <property type="evidence" value="ECO:0007669"/>
    <property type="project" value="TreeGrafter"/>
</dbReference>
<reference evidence="16 17" key="1">
    <citation type="submission" date="2018-06" db="EMBL/GenBank/DDBJ databases">
        <authorList>
            <consortium name="Pathogen Informatics"/>
            <person name="Doyle S."/>
        </authorList>
    </citation>
    <scope>NUCLEOTIDE SEQUENCE [LARGE SCALE GENOMIC DNA]</scope>
    <source>
        <strain evidence="16 17">NCTC12475</strain>
    </source>
</reference>
<evidence type="ECO:0000259" key="14">
    <source>
        <dbReference type="Pfam" id="PF02096"/>
    </source>
</evidence>
<accession>A0A381DIG2</accession>
<dbReference type="CDD" id="cd19960">
    <property type="entry name" value="YidC_peri"/>
    <property type="match status" value="1"/>
</dbReference>
<evidence type="ECO:0000256" key="4">
    <source>
        <dbReference type="ARBA" id="ARBA00022448"/>
    </source>
</evidence>
<evidence type="ECO:0000256" key="7">
    <source>
        <dbReference type="ARBA" id="ARBA00022927"/>
    </source>
</evidence>
<dbReference type="CDD" id="cd20070">
    <property type="entry name" value="5TM_YidC_Alb3"/>
    <property type="match status" value="1"/>
</dbReference>
<dbReference type="InterPro" id="IPR001708">
    <property type="entry name" value="YidC/ALB3/OXA1/COX18"/>
</dbReference>
<comment type="subunit">
    <text evidence="13">Interacts with the Sec translocase complex via SecD. Specifically interacts with transmembrane segments of nascent integral membrane proteins during membrane integration.</text>
</comment>
<dbReference type="InterPro" id="IPR047196">
    <property type="entry name" value="YidC_ALB_C"/>
</dbReference>
<dbReference type="EMBL" id="UFVD01000001">
    <property type="protein sequence ID" value="SUX10468.1"/>
    <property type="molecule type" value="Genomic_DNA"/>
</dbReference>
<evidence type="ECO:0000256" key="12">
    <source>
        <dbReference type="ARBA" id="ARBA00033342"/>
    </source>
</evidence>
<keyword evidence="17" id="KW-1185">Reference proteome</keyword>
<dbReference type="AlphaFoldDB" id="A0A381DIG2"/>
<dbReference type="NCBIfam" id="NF002357">
    <property type="entry name" value="PRK01318.2-4"/>
    <property type="match status" value="1"/>
</dbReference>
<dbReference type="GO" id="GO:0015031">
    <property type="term" value="P:protein transport"/>
    <property type="evidence" value="ECO:0007669"/>
    <property type="project" value="UniProtKB-KW"/>
</dbReference>
<evidence type="ECO:0000256" key="6">
    <source>
        <dbReference type="ARBA" id="ARBA00022692"/>
    </source>
</evidence>
<dbReference type="InterPro" id="IPR019998">
    <property type="entry name" value="Membr_insert_YidC"/>
</dbReference>
<dbReference type="GO" id="GO:0032977">
    <property type="term" value="F:membrane insertase activity"/>
    <property type="evidence" value="ECO:0007669"/>
    <property type="project" value="InterPro"/>
</dbReference>
<dbReference type="Proteomes" id="UP000254920">
    <property type="component" value="Unassembled WGS sequence"/>
</dbReference>
<dbReference type="NCBIfam" id="TIGR03592">
    <property type="entry name" value="yidC_oxa1_cterm"/>
    <property type="match status" value="1"/>
</dbReference>
<feature type="domain" description="Membrane insertase YidC N-terminal" evidence="15">
    <location>
        <begin position="230"/>
        <end position="315"/>
    </location>
</feature>
<evidence type="ECO:0000256" key="10">
    <source>
        <dbReference type="ARBA" id="ARBA00023186"/>
    </source>
</evidence>
<organism evidence="16 17">
    <name type="scientific">Campylobacter sputorum subsp. sputorum</name>
    <dbReference type="NCBI Taxonomy" id="32024"/>
    <lineage>
        <taxon>Bacteria</taxon>
        <taxon>Pseudomonadati</taxon>
        <taxon>Campylobacterota</taxon>
        <taxon>Epsilonproteobacteria</taxon>
        <taxon>Campylobacterales</taxon>
        <taxon>Campylobacteraceae</taxon>
        <taxon>Campylobacter</taxon>
    </lineage>
</organism>
<evidence type="ECO:0000313" key="16">
    <source>
        <dbReference type="EMBL" id="SUX10468.1"/>
    </source>
</evidence>
<evidence type="ECO:0000256" key="13">
    <source>
        <dbReference type="HAMAP-Rule" id="MF_01810"/>
    </source>
</evidence>
<dbReference type="PRINTS" id="PR01900">
    <property type="entry name" value="YIDCPROTEIN"/>
</dbReference>